<evidence type="ECO:0008006" key="3">
    <source>
        <dbReference type="Google" id="ProtNLM"/>
    </source>
</evidence>
<evidence type="ECO:0000313" key="2">
    <source>
        <dbReference type="Proteomes" id="UP001172155"/>
    </source>
</evidence>
<proteinExistence type="predicted"/>
<evidence type="ECO:0000313" key="1">
    <source>
        <dbReference type="EMBL" id="KAK0745555.1"/>
    </source>
</evidence>
<name>A0AA40EU12_9PEZI</name>
<dbReference type="EMBL" id="JAUKUD010000004">
    <property type="protein sequence ID" value="KAK0745555.1"/>
    <property type="molecule type" value="Genomic_DNA"/>
</dbReference>
<dbReference type="InterPro" id="IPR036770">
    <property type="entry name" value="Ankyrin_rpt-contain_sf"/>
</dbReference>
<comment type="caution">
    <text evidence="1">The sequence shown here is derived from an EMBL/GenBank/DDBJ whole genome shotgun (WGS) entry which is preliminary data.</text>
</comment>
<organism evidence="1 2">
    <name type="scientific">Schizothecium vesticola</name>
    <dbReference type="NCBI Taxonomy" id="314040"/>
    <lineage>
        <taxon>Eukaryota</taxon>
        <taxon>Fungi</taxon>
        <taxon>Dikarya</taxon>
        <taxon>Ascomycota</taxon>
        <taxon>Pezizomycotina</taxon>
        <taxon>Sordariomycetes</taxon>
        <taxon>Sordariomycetidae</taxon>
        <taxon>Sordariales</taxon>
        <taxon>Schizotheciaceae</taxon>
        <taxon>Schizothecium</taxon>
    </lineage>
</organism>
<protein>
    <recommendedName>
        <fullName evidence="3">Ankyrin repeat protein</fullName>
    </recommendedName>
</protein>
<accession>A0AA40EU12</accession>
<reference evidence="1" key="1">
    <citation type="submission" date="2023-06" db="EMBL/GenBank/DDBJ databases">
        <title>Genome-scale phylogeny and comparative genomics of the fungal order Sordariales.</title>
        <authorList>
            <consortium name="Lawrence Berkeley National Laboratory"/>
            <person name="Hensen N."/>
            <person name="Bonometti L."/>
            <person name="Westerberg I."/>
            <person name="Brannstrom I.O."/>
            <person name="Guillou S."/>
            <person name="Cros-Aarteil S."/>
            <person name="Calhoun S."/>
            <person name="Haridas S."/>
            <person name="Kuo A."/>
            <person name="Mondo S."/>
            <person name="Pangilinan J."/>
            <person name="Riley R."/>
            <person name="LaButti K."/>
            <person name="Andreopoulos B."/>
            <person name="Lipzen A."/>
            <person name="Chen C."/>
            <person name="Yanf M."/>
            <person name="Daum C."/>
            <person name="Ng V."/>
            <person name="Clum A."/>
            <person name="Steindorff A."/>
            <person name="Ohm R."/>
            <person name="Martin F."/>
            <person name="Silar P."/>
            <person name="Natvig D."/>
            <person name="Lalanne C."/>
            <person name="Gautier V."/>
            <person name="Ament-velasquez S.L."/>
            <person name="Kruys A."/>
            <person name="Hutchinson M.I."/>
            <person name="Powell A.J."/>
            <person name="Barry K."/>
            <person name="Miller A.N."/>
            <person name="Grigoriev I.V."/>
            <person name="Debuchy R."/>
            <person name="Gladieux P."/>
            <person name="Thoren M.H."/>
            <person name="Johannesson H."/>
        </authorList>
    </citation>
    <scope>NUCLEOTIDE SEQUENCE</scope>
    <source>
        <strain evidence="1">SMH3187-1</strain>
    </source>
</reference>
<dbReference type="SUPFAM" id="SSF48403">
    <property type="entry name" value="Ankyrin repeat"/>
    <property type="match status" value="1"/>
</dbReference>
<dbReference type="Proteomes" id="UP001172155">
    <property type="component" value="Unassembled WGS sequence"/>
</dbReference>
<keyword evidence="2" id="KW-1185">Reference proteome</keyword>
<dbReference type="Gene3D" id="1.25.40.20">
    <property type="entry name" value="Ankyrin repeat-containing domain"/>
    <property type="match status" value="1"/>
</dbReference>
<dbReference type="AlphaFoldDB" id="A0AA40EU12"/>
<sequence>MDEAIAIIQGRLAGPAKYGERGKEPRILSSSLEEAFTPNTSAGIEFWAQAWQDSFLAGSRGVELLDSPRRPPPQTRHIVPDLVRKILAYIVRELVSRQSPLDHLDHRGRTALHMTVISAADDNKTEASTEIVSGSHLSLYSEDGAQSDEASTEIESPLEVLLASGADPYIRDSSGQLAVELAIARRHWNTAWLLFEAMQSRADPLKDEHGILLQSLRLLLGETKTETSAFLKSPATPATEWMRPNSDMPNSYRDMVEAALILHSVFARCRLPQKSLNEVVRRILDLARYWGPTTMSANAIPGPPKLSISLKQCLVRKIELFLSEPARGSRQSRYPGVTSARSVGYYDSIHWRDVNSEVDLEHDYYDTILFGSDEISSGSSMFYSWDPSSQASRDKPAVFQDHREVLRWAEPMEEVEEGEGVTEVILHTEELVFPPPILGDGRLWEIQSSNYHTRIWKQTWPVEDTRAKYKELSKQTREWIGSLRQGDTITLTTAEGFSIQDISKFSKFGVVVYSVV</sequence>
<gene>
    <name evidence="1" type="ORF">B0T18DRAFT_409689</name>
</gene>